<dbReference type="AlphaFoldDB" id="A0A9Q1RIU7"/>
<comment type="caution">
    <text evidence="8">The sequence shown here is derived from an EMBL/GenBank/DDBJ whole genome shotgun (WGS) entry which is preliminary data.</text>
</comment>
<evidence type="ECO:0000313" key="8">
    <source>
        <dbReference type="EMBL" id="KAJ8558030.1"/>
    </source>
</evidence>
<evidence type="ECO:0000256" key="1">
    <source>
        <dbReference type="ARBA" id="ARBA00004123"/>
    </source>
</evidence>
<dbReference type="EMBL" id="JAJAGQ010000007">
    <property type="protein sequence ID" value="KAJ8558030.1"/>
    <property type="molecule type" value="Genomic_DNA"/>
</dbReference>
<dbReference type="InterPro" id="IPR032881">
    <property type="entry name" value="Oberon-like_PHD"/>
</dbReference>
<evidence type="ECO:0000259" key="6">
    <source>
        <dbReference type="Pfam" id="PF07227"/>
    </source>
</evidence>
<reference evidence="9" key="1">
    <citation type="journal article" date="2023" name="Proc. Natl. Acad. Sci. U.S.A.">
        <title>Genomic and structural basis for evolution of tropane alkaloid biosynthesis.</title>
        <authorList>
            <person name="Wanga Y.-J."/>
            <person name="Taina T."/>
            <person name="Yua J.-Y."/>
            <person name="Lia J."/>
            <person name="Xua B."/>
            <person name="Chenc J."/>
            <person name="D'Auriad J.C."/>
            <person name="Huanga J.-P."/>
            <person name="Huanga S.-X."/>
        </authorList>
    </citation>
    <scope>NUCLEOTIDE SEQUENCE [LARGE SCALE GENOMIC DNA]</scope>
    <source>
        <strain evidence="9">cv. KIB-2019</strain>
    </source>
</reference>
<proteinExistence type="predicted"/>
<sequence>MSSKKEAEEIDTLFASNGNTSIINETGLHLYPVSANDSGEGLPYAPVDWPNAGDKWGWRAWRRAIHIQDTLEIDIYYALRAYMAGTVGGSSSLDAEYFCRYCDSRTDLVSRALKLLNVCTSVASRADIEKILNVLAFVFYVAYKKGVENSCCIVLNQSWQRYS</sequence>
<accession>A0A9Q1RIU7</accession>
<feature type="domain" description="DUF7081" evidence="7">
    <location>
        <begin position="32"/>
        <end position="64"/>
    </location>
</feature>
<dbReference type="InterPro" id="IPR055508">
    <property type="entry name" value="DUF7081"/>
</dbReference>
<dbReference type="OrthoDB" id="1852608at2759"/>
<organism evidence="8 9">
    <name type="scientific">Anisodus acutangulus</name>
    <dbReference type="NCBI Taxonomy" id="402998"/>
    <lineage>
        <taxon>Eukaryota</taxon>
        <taxon>Viridiplantae</taxon>
        <taxon>Streptophyta</taxon>
        <taxon>Embryophyta</taxon>
        <taxon>Tracheophyta</taxon>
        <taxon>Spermatophyta</taxon>
        <taxon>Magnoliopsida</taxon>
        <taxon>eudicotyledons</taxon>
        <taxon>Gunneridae</taxon>
        <taxon>Pentapetalae</taxon>
        <taxon>asterids</taxon>
        <taxon>lamiids</taxon>
        <taxon>Solanales</taxon>
        <taxon>Solanaceae</taxon>
        <taxon>Solanoideae</taxon>
        <taxon>Hyoscyameae</taxon>
        <taxon>Anisodus</taxon>
    </lineage>
</organism>
<keyword evidence="4" id="KW-0862">Zinc</keyword>
<evidence type="ECO:0000313" key="9">
    <source>
        <dbReference type="Proteomes" id="UP001152561"/>
    </source>
</evidence>
<comment type="subcellular location">
    <subcellularLocation>
        <location evidence="1">Nucleus</location>
    </subcellularLocation>
</comment>
<keyword evidence="2" id="KW-0479">Metal-binding</keyword>
<keyword evidence="3" id="KW-0863">Zinc-finger</keyword>
<evidence type="ECO:0000256" key="5">
    <source>
        <dbReference type="ARBA" id="ARBA00023242"/>
    </source>
</evidence>
<evidence type="ECO:0000256" key="3">
    <source>
        <dbReference type="ARBA" id="ARBA00022771"/>
    </source>
</evidence>
<dbReference type="GO" id="GO:0008270">
    <property type="term" value="F:zinc ion binding"/>
    <property type="evidence" value="ECO:0007669"/>
    <property type="project" value="UniProtKB-KW"/>
</dbReference>
<dbReference type="PANTHER" id="PTHR33345">
    <property type="entry name" value="ADAPTER PROTEIN, PUTATIVE-RELATED"/>
    <property type="match status" value="1"/>
</dbReference>
<evidence type="ECO:0000259" key="7">
    <source>
        <dbReference type="Pfam" id="PF23299"/>
    </source>
</evidence>
<dbReference type="Pfam" id="PF23299">
    <property type="entry name" value="DUF7081"/>
    <property type="match status" value="1"/>
</dbReference>
<keyword evidence="9" id="KW-1185">Reference proteome</keyword>
<feature type="domain" description="Oberon-like PHD finger" evidence="6">
    <location>
        <begin position="78"/>
        <end position="134"/>
    </location>
</feature>
<dbReference type="Proteomes" id="UP001152561">
    <property type="component" value="Unassembled WGS sequence"/>
</dbReference>
<dbReference type="PANTHER" id="PTHR33345:SF2">
    <property type="entry name" value="OBERON-LIKE PHD FINGER DOMAIN-CONTAINING PROTEIN"/>
    <property type="match status" value="1"/>
</dbReference>
<dbReference type="Pfam" id="PF07227">
    <property type="entry name" value="PHD_Oberon"/>
    <property type="match status" value="1"/>
</dbReference>
<evidence type="ECO:0000256" key="4">
    <source>
        <dbReference type="ARBA" id="ARBA00022833"/>
    </source>
</evidence>
<evidence type="ECO:0000256" key="2">
    <source>
        <dbReference type="ARBA" id="ARBA00022723"/>
    </source>
</evidence>
<protein>
    <submittedName>
        <fullName evidence="8">Uncharacterized protein</fullName>
    </submittedName>
</protein>
<dbReference type="GO" id="GO:0005634">
    <property type="term" value="C:nucleus"/>
    <property type="evidence" value="ECO:0007669"/>
    <property type="project" value="UniProtKB-SubCell"/>
</dbReference>
<gene>
    <name evidence="8" type="ORF">K7X08_004796</name>
</gene>
<name>A0A9Q1RIU7_9SOLA</name>
<keyword evidence="5" id="KW-0539">Nucleus</keyword>